<dbReference type="PANTHER" id="PTHR30290:SF83">
    <property type="entry name" value="ABC TRANSPORTER SUBSTRATE-BINDING PROTEIN"/>
    <property type="match status" value="1"/>
</dbReference>
<feature type="signal peptide" evidence="1">
    <location>
        <begin position="1"/>
        <end position="29"/>
    </location>
</feature>
<dbReference type="Gene3D" id="3.40.190.10">
    <property type="entry name" value="Periplasmic binding protein-like II"/>
    <property type="match status" value="1"/>
</dbReference>
<evidence type="ECO:0000256" key="1">
    <source>
        <dbReference type="SAM" id="SignalP"/>
    </source>
</evidence>
<comment type="caution">
    <text evidence="3">The sequence shown here is derived from an EMBL/GenBank/DDBJ whole genome shotgun (WGS) entry which is preliminary data.</text>
</comment>
<keyword evidence="1" id="KW-0732">Signal</keyword>
<dbReference type="Gene3D" id="3.10.105.10">
    <property type="entry name" value="Dipeptide-binding Protein, Domain 3"/>
    <property type="match status" value="1"/>
</dbReference>
<name>A0ABV4CCT2_9PSEU</name>
<dbReference type="Gene3D" id="3.90.76.10">
    <property type="entry name" value="Dipeptide-binding Protein, Domain 1"/>
    <property type="match status" value="1"/>
</dbReference>
<reference evidence="3 4" key="1">
    <citation type="submission" date="2024-08" db="EMBL/GenBank/DDBJ databases">
        <title>Genome mining of Saccharopolyspora cebuensis PGLac3 from Nigerian medicinal plant.</title>
        <authorList>
            <person name="Ezeobiora C.E."/>
            <person name="Igbokwe N.H."/>
            <person name="Amin D.H."/>
            <person name="Mendie U.E."/>
        </authorList>
    </citation>
    <scope>NUCLEOTIDE SEQUENCE [LARGE SCALE GENOMIC DNA]</scope>
    <source>
        <strain evidence="3 4">PGLac3</strain>
    </source>
</reference>
<dbReference type="CDD" id="cd00995">
    <property type="entry name" value="PBP2_NikA_DppA_OppA_like"/>
    <property type="match status" value="1"/>
</dbReference>
<feature type="chain" id="PRO_5046515067" evidence="1">
    <location>
        <begin position="30"/>
        <end position="544"/>
    </location>
</feature>
<sequence>MRKRRLAAWIAAPLAVGLLATGCGGGAGAGDAGDGIVSVSHTEPQNPLVPANTTETGGGDVLDAMFTGLVAYDEQTSEPYNAVAESIESPDNTVFTIKLKPGWTFHDGSPVTANSFVRAWNYAAYAPNGQSGASFFEHIAGFEQVNPADPDGETGPAQAPEPTAQEMSGLKVIDDLTFEVTLNAPFATFPTMLGYTAFSPMPESFFADKAGFEAHPIGNGPFQFDSRQPNAHITLSKYEQYAGQHKPSINGVEFRVYNELETAYQDLVSGNLDFVNQLPPSALVGDKWKADLQDRGMVKPILSNNALQLPLYDPKYQDVRVRHALSMAIDRKQITETIFEGAYTPANGWVPGDAIPGYEPGACGEFCEFNPQRAKQLLDESGFQGPVTITSNADGGHKEWIEAICGQFKNNLGLDCVFNPVPTFAEFLKMHDENAHQGPFRFGWLGDYPAAETFLGKIYRTGASSNYMRYSSPEFDAAMDRADRAPTEEEGNRLYAEAEKVLAKDMPSIPLWNQNAVVGWSDRLEGVQVTFDRQLNLETVKLVS</sequence>
<accession>A0ABV4CCT2</accession>
<evidence type="ECO:0000313" key="3">
    <source>
        <dbReference type="EMBL" id="MEY8038318.1"/>
    </source>
</evidence>
<dbReference type="RefSeq" id="WP_345355955.1">
    <property type="nucleotide sequence ID" value="NZ_BAABII010000002.1"/>
</dbReference>
<dbReference type="Proteomes" id="UP001564626">
    <property type="component" value="Unassembled WGS sequence"/>
</dbReference>
<evidence type="ECO:0000259" key="2">
    <source>
        <dbReference type="Pfam" id="PF00496"/>
    </source>
</evidence>
<dbReference type="InterPro" id="IPR039424">
    <property type="entry name" value="SBP_5"/>
</dbReference>
<proteinExistence type="predicted"/>
<dbReference type="EMBL" id="JBGEHV010000003">
    <property type="protein sequence ID" value="MEY8038318.1"/>
    <property type="molecule type" value="Genomic_DNA"/>
</dbReference>
<protein>
    <submittedName>
        <fullName evidence="3">ABC transporter substrate-binding protein</fullName>
    </submittedName>
</protein>
<keyword evidence="4" id="KW-1185">Reference proteome</keyword>
<dbReference type="PROSITE" id="PS51257">
    <property type="entry name" value="PROKAR_LIPOPROTEIN"/>
    <property type="match status" value="1"/>
</dbReference>
<dbReference type="InterPro" id="IPR030678">
    <property type="entry name" value="Peptide/Ni-bd"/>
</dbReference>
<dbReference type="PANTHER" id="PTHR30290">
    <property type="entry name" value="PERIPLASMIC BINDING COMPONENT OF ABC TRANSPORTER"/>
    <property type="match status" value="1"/>
</dbReference>
<dbReference type="Pfam" id="PF00496">
    <property type="entry name" value="SBP_bac_5"/>
    <property type="match status" value="1"/>
</dbReference>
<gene>
    <name evidence="3" type="ORF">AB8O55_02815</name>
</gene>
<dbReference type="SUPFAM" id="SSF53850">
    <property type="entry name" value="Periplasmic binding protein-like II"/>
    <property type="match status" value="1"/>
</dbReference>
<organism evidence="3 4">
    <name type="scientific">Saccharopolyspora cebuensis</name>
    <dbReference type="NCBI Taxonomy" id="418759"/>
    <lineage>
        <taxon>Bacteria</taxon>
        <taxon>Bacillati</taxon>
        <taxon>Actinomycetota</taxon>
        <taxon>Actinomycetes</taxon>
        <taxon>Pseudonocardiales</taxon>
        <taxon>Pseudonocardiaceae</taxon>
        <taxon>Saccharopolyspora</taxon>
    </lineage>
</organism>
<dbReference type="PIRSF" id="PIRSF002741">
    <property type="entry name" value="MppA"/>
    <property type="match status" value="1"/>
</dbReference>
<feature type="domain" description="Solute-binding protein family 5" evidence="2">
    <location>
        <begin position="78"/>
        <end position="464"/>
    </location>
</feature>
<dbReference type="InterPro" id="IPR000914">
    <property type="entry name" value="SBP_5_dom"/>
</dbReference>
<evidence type="ECO:0000313" key="4">
    <source>
        <dbReference type="Proteomes" id="UP001564626"/>
    </source>
</evidence>